<feature type="domain" description="Uncharacterized protein TP-0789" evidence="2">
    <location>
        <begin position="121"/>
        <end position="248"/>
    </location>
</feature>
<feature type="signal peptide" evidence="1">
    <location>
        <begin position="1"/>
        <end position="20"/>
    </location>
</feature>
<organism evidence="3">
    <name type="scientific">Telmatobacter sp. DSM 110680</name>
    <dbReference type="NCBI Taxonomy" id="3036704"/>
    <lineage>
        <taxon>Bacteria</taxon>
        <taxon>Pseudomonadati</taxon>
        <taxon>Acidobacteriota</taxon>
        <taxon>Terriglobia</taxon>
        <taxon>Terriglobales</taxon>
        <taxon>Acidobacteriaceae</taxon>
        <taxon>Telmatobacter</taxon>
    </lineage>
</organism>
<evidence type="ECO:0000256" key="1">
    <source>
        <dbReference type="SAM" id="SignalP"/>
    </source>
</evidence>
<evidence type="ECO:0000259" key="2">
    <source>
        <dbReference type="Pfam" id="PF17131"/>
    </source>
</evidence>
<reference evidence="3" key="1">
    <citation type="submission" date="2023-03" db="EMBL/GenBank/DDBJ databases">
        <title>Edaphobacter sp.</title>
        <authorList>
            <person name="Huber K.J."/>
            <person name="Papendorf J."/>
            <person name="Pilke C."/>
            <person name="Bunk B."/>
            <person name="Sproeer C."/>
            <person name="Pester M."/>
        </authorList>
    </citation>
    <scope>NUCLEOTIDE SEQUENCE</scope>
    <source>
        <strain evidence="3">DSM 110680</strain>
    </source>
</reference>
<dbReference type="InterPro" id="IPR033399">
    <property type="entry name" value="TP_0789-like"/>
</dbReference>
<gene>
    <name evidence="3" type="ORF">P8935_16020</name>
</gene>
<dbReference type="EMBL" id="CP121196">
    <property type="protein sequence ID" value="XBH16071.1"/>
    <property type="molecule type" value="Genomic_DNA"/>
</dbReference>
<sequence length="251" mass="27977">MMRIGGLAVFAALLTVTAHCADVRAVLAEPRKQIETADYRIVGRIVRVDANGTRTNLAVNVKAHWFTGALHIVLDVTSPQPSRFRLLMEMRPDGRVSMKIAHPGDKEFTGLPFEQWNGGPFGPSFSYEDFLNPELYWPGQSLEKAKYGARDCDLLTSTPGPDDRTHYAKVQTWLDHTIAFPVHAEKTLKESGAVKEFSFIGLRREGGVWSASQIEGKMRGERGSTLFLLERGSAKANLKPEDFRGESLLKF</sequence>
<protein>
    <submittedName>
        <fullName evidence="3">Outer membrane lipoprotein-sorting protein</fullName>
    </submittedName>
</protein>
<keyword evidence="1" id="KW-0732">Signal</keyword>
<dbReference type="RefSeq" id="WP_348261302.1">
    <property type="nucleotide sequence ID" value="NZ_CP121196.1"/>
</dbReference>
<proteinExistence type="predicted"/>
<evidence type="ECO:0000313" key="3">
    <source>
        <dbReference type="EMBL" id="XBH16071.1"/>
    </source>
</evidence>
<dbReference type="Gene3D" id="2.50.20.10">
    <property type="entry name" value="Lipoprotein localisation LolA/LolB/LppX"/>
    <property type="match status" value="1"/>
</dbReference>
<name>A0AAU7DFE7_9BACT</name>
<dbReference type="Pfam" id="PF17131">
    <property type="entry name" value="LolA_like"/>
    <property type="match status" value="1"/>
</dbReference>
<feature type="chain" id="PRO_5043627269" evidence="1">
    <location>
        <begin position="21"/>
        <end position="251"/>
    </location>
</feature>
<dbReference type="AlphaFoldDB" id="A0AAU7DFE7"/>
<keyword evidence="3" id="KW-0449">Lipoprotein</keyword>
<accession>A0AAU7DFE7</accession>